<gene>
    <name evidence="1" type="ORF">ACJ73_00509</name>
</gene>
<dbReference type="AlphaFoldDB" id="A0A1J9QJ16"/>
<protein>
    <submittedName>
        <fullName evidence="1">Uncharacterized protein</fullName>
    </submittedName>
</protein>
<comment type="caution">
    <text evidence="1">The sequence shown here is derived from an EMBL/GenBank/DDBJ whole genome shotgun (WGS) entry which is preliminary data.</text>
</comment>
<dbReference type="VEuPathDB" id="FungiDB:ACJ73_00509"/>
<organism evidence="1 2">
    <name type="scientific">Blastomyces percursus</name>
    <dbReference type="NCBI Taxonomy" id="1658174"/>
    <lineage>
        <taxon>Eukaryota</taxon>
        <taxon>Fungi</taxon>
        <taxon>Dikarya</taxon>
        <taxon>Ascomycota</taxon>
        <taxon>Pezizomycotina</taxon>
        <taxon>Eurotiomycetes</taxon>
        <taxon>Eurotiomycetidae</taxon>
        <taxon>Onygenales</taxon>
        <taxon>Ajellomycetaceae</taxon>
        <taxon>Blastomyces</taxon>
    </lineage>
</organism>
<dbReference type="Proteomes" id="UP000242791">
    <property type="component" value="Unassembled WGS sequence"/>
</dbReference>
<name>A0A1J9QJ16_9EURO</name>
<sequence>MPAPAPKYLWQATTNEQRESLCNRWLVLWDGPYYRHGEVCKINPGIQMDPRVELWFEEVDEFGMIFVAAINALEREPEPIIVETAA</sequence>
<evidence type="ECO:0000313" key="2">
    <source>
        <dbReference type="Proteomes" id="UP000242791"/>
    </source>
</evidence>
<reference evidence="1 2" key="1">
    <citation type="submission" date="2015-08" db="EMBL/GenBank/DDBJ databases">
        <title>Emmonsia species relationships and genome sequence.</title>
        <authorList>
            <person name="Cuomo C.A."/>
            <person name="Schwartz I.S."/>
            <person name="Kenyon C."/>
            <person name="De Hoog G.S."/>
            <person name="Govender N.P."/>
            <person name="Botha A."/>
            <person name="Moreno L."/>
            <person name="De Vries M."/>
            <person name="Munoz J.F."/>
            <person name="Stielow J.B."/>
        </authorList>
    </citation>
    <scope>NUCLEOTIDE SEQUENCE [LARGE SCALE GENOMIC DNA]</scope>
    <source>
        <strain evidence="1 2">EI222</strain>
    </source>
</reference>
<dbReference type="EMBL" id="LGTZ01000036">
    <property type="protein sequence ID" value="OJD28082.1"/>
    <property type="molecule type" value="Genomic_DNA"/>
</dbReference>
<dbReference type="OrthoDB" id="2441642at2759"/>
<dbReference type="STRING" id="1658174.A0A1J9QJ16"/>
<evidence type="ECO:0000313" key="1">
    <source>
        <dbReference type="EMBL" id="OJD28082.1"/>
    </source>
</evidence>
<proteinExistence type="predicted"/>
<accession>A0A1J9QJ16</accession>
<keyword evidence="2" id="KW-1185">Reference proteome</keyword>